<dbReference type="RefSeq" id="XP_005850278.1">
    <property type="nucleotide sequence ID" value="XM_005850216.1"/>
</dbReference>
<evidence type="ECO:0000256" key="1">
    <source>
        <dbReference type="SAM" id="SignalP"/>
    </source>
</evidence>
<dbReference type="Pfam" id="PF00188">
    <property type="entry name" value="CAP"/>
    <property type="match status" value="2"/>
</dbReference>
<feature type="chain" id="PRO_5003155690" description="SCP domain-containing protein" evidence="1">
    <location>
        <begin position="42"/>
        <end position="608"/>
    </location>
</feature>
<keyword evidence="4" id="KW-1185">Reference proteome</keyword>
<accession>E1Z7I5</accession>
<sequence>MRSPAAPSWGSGHEARGQGSGFVRSALLLALMLASPLGASALASNCASPSGPSGVLTVVNKIRAQFKAQALVWNATLATRAQLHANKCLWEHSSIASRQWGEWDWDGENIYRTWGTAYPIDGHDACAYADIVWASQVSSYNFDQPNVPRHSGDTKHFSQLVWDWTQSVGCGYAVCPTMAGAPQAADFVVCQYHKSGNWLDFDMGYSWYKENVRRTDCMKATGDDWCSACSGTTCTACYPRGTFSGAASDPILLDARTGKARDWGVVGMLCVSKCDPKVTGCKGGCLVDNSTCVDSVVVPPPIVGGGGPVPTKVGRSCVNAPTASSGVLTLTNALRKRHNVAALTWNVTMAARAMEHAGKCVFANSAQSTRNNDAELIFRTVGVTYPKNNLDACGFATQDWYNEATSYNFASPGRSRDEGITRHFTQLVWKGTKQMGCGFAACSGMDFVVCQYDPPGNLAGATQYSTNVMRTACQTATRDDWCATCTAGTSPVCSTCISRATYAGGPVDKISLDATTKKCASKCPCGSASSANCALCTYSGACLRCNAGWAKNLAGQCLLRDCPKLYGTGCTGCTGIACTACASGFKLNLARTGCTRLSRRRLRSLPGQ</sequence>
<evidence type="ECO:0000313" key="3">
    <source>
        <dbReference type="EMBL" id="EFN58176.1"/>
    </source>
</evidence>
<dbReference type="eggNOG" id="KOG3017">
    <property type="taxonomic scope" value="Eukaryota"/>
</dbReference>
<dbReference type="SMART" id="SM00198">
    <property type="entry name" value="SCP"/>
    <property type="match status" value="2"/>
</dbReference>
<evidence type="ECO:0000259" key="2">
    <source>
        <dbReference type="SMART" id="SM00198"/>
    </source>
</evidence>
<gene>
    <name evidence="3" type="ORF">CHLNCDRAFT_142002</name>
</gene>
<dbReference type="InterPro" id="IPR035940">
    <property type="entry name" value="CAP_sf"/>
</dbReference>
<dbReference type="PROSITE" id="PS01010">
    <property type="entry name" value="CRISP_2"/>
    <property type="match status" value="1"/>
</dbReference>
<feature type="domain" description="SCP" evidence="2">
    <location>
        <begin position="50"/>
        <end position="200"/>
    </location>
</feature>
<name>E1Z7I5_CHLVA</name>
<dbReference type="InParanoid" id="E1Z7I5"/>
<dbReference type="EMBL" id="GL433838">
    <property type="protein sequence ID" value="EFN58176.1"/>
    <property type="molecule type" value="Genomic_DNA"/>
</dbReference>
<feature type="domain" description="SCP" evidence="2">
    <location>
        <begin position="322"/>
        <end position="460"/>
    </location>
</feature>
<organism evidence="4">
    <name type="scientific">Chlorella variabilis</name>
    <name type="common">Green alga</name>
    <dbReference type="NCBI Taxonomy" id="554065"/>
    <lineage>
        <taxon>Eukaryota</taxon>
        <taxon>Viridiplantae</taxon>
        <taxon>Chlorophyta</taxon>
        <taxon>core chlorophytes</taxon>
        <taxon>Trebouxiophyceae</taxon>
        <taxon>Chlorellales</taxon>
        <taxon>Chlorellaceae</taxon>
        <taxon>Chlorella clade</taxon>
        <taxon>Chlorella</taxon>
    </lineage>
</organism>
<dbReference type="InterPro" id="IPR018244">
    <property type="entry name" value="Allrgn_V5/Tpx1_CS"/>
</dbReference>
<dbReference type="Gene3D" id="3.40.33.10">
    <property type="entry name" value="CAP"/>
    <property type="match status" value="2"/>
</dbReference>
<dbReference type="PROSITE" id="PS01009">
    <property type="entry name" value="CRISP_1"/>
    <property type="match status" value="1"/>
</dbReference>
<dbReference type="PANTHER" id="PTHR10334">
    <property type="entry name" value="CYSTEINE-RICH SECRETORY PROTEIN-RELATED"/>
    <property type="match status" value="1"/>
</dbReference>
<dbReference type="OrthoDB" id="529132at2759"/>
<dbReference type="InterPro" id="IPR014044">
    <property type="entry name" value="CAP_dom"/>
</dbReference>
<dbReference type="GeneID" id="17357352"/>
<dbReference type="GO" id="GO:0005576">
    <property type="term" value="C:extracellular region"/>
    <property type="evidence" value="ECO:0007669"/>
    <property type="project" value="InterPro"/>
</dbReference>
<feature type="signal peptide" evidence="1">
    <location>
        <begin position="1"/>
        <end position="41"/>
    </location>
</feature>
<dbReference type="PRINTS" id="PR00837">
    <property type="entry name" value="V5TPXLIKE"/>
</dbReference>
<protein>
    <recommendedName>
        <fullName evidence="2">SCP domain-containing protein</fullName>
    </recommendedName>
</protein>
<dbReference type="Proteomes" id="UP000008141">
    <property type="component" value="Unassembled WGS sequence"/>
</dbReference>
<keyword evidence="1" id="KW-0732">Signal</keyword>
<dbReference type="KEGG" id="cvr:CHLNCDRAFT_142002"/>
<dbReference type="AlphaFoldDB" id="E1Z7I5"/>
<dbReference type="InterPro" id="IPR001283">
    <property type="entry name" value="CRISP-related"/>
</dbReference>
<evidence type="ECO:0000313" key="4">
    <source>
        <dbReference type="Proteomes" id="UP000008141"/>
    </source>
</evidence>
<dbReference type="SUPFAM" id="SSF55797">
    <property type="entry name" value="PR-1-like"/>
    <property type="match status" value="2"/>
</dbReference>
<proteinExistence type="predicted"/>
<reference evidence="3 4" key="1">
    <citation type="journal article" date="2010" name="Plant Cell">
        <title>The Chlorella variabilis NC64A genome reveals adaptation to photosymbiosis, coevolution with viruses, and cryptic sex.</title>
        <authorList>
            <person name="Blanc G."/>
            <person name="Duncan G."/>
            <person name="Agarkova I."/>
            <person name="Borodovsky M."/>
            <person name="Gurnon J."/>
            <person name="Kuo A."/>
            <person name="Lindquist E."/>
            <person name="Lucas S."/>
            <person name="Pangilinan J."/>
            <person name="Polle J."/>
            <person name="Salamov A."/>
            <person name="Terry A."/>
            <person name="Yamada T."/>
            <person name="Dunigan D.D."/>
            <person name="Grigoriev I.V."/>
            <person name="Claverie J.M."/>
            <person name="Van Etten J.L."/>
        </authorList>
    </citation>
    <scope>NUCLEOTIDE SEQUENCE [LARGE SCALE GENOMIC DNA]</scope>
    <source>
        <strain evidence="3 4">NC64A</strain>
    </source>
</reference>